<keyword evidence="5 7" id="KW-0472">Membrane</keyword>
<comment type="subcellular location">
    <subcellularLocation>
        <location evidence="1">Membrane</location>
        <topology evidence="1">Multi-pass membrane protein</topology>
    </subcellularLocation>
</comment>
<dbReference type="Proteomes" id="UP000252519">
    <property type="component" value="Unassembled WGS sequence"/>
</dbReference>
<gene>
    <name evidence="9" type="ORF">ANCCAN_14553</name>
</gene>
<evidence type="ECO:0000256" key="6">
    <source>
        <dbReference type="ARBA" id="ARBA00023180"/>
    </source>
</evidence>
<dbReference type="GO" id="GO:0045879">
    <property type="term" value="P:negative regulation of smoothened signaling pathway"/>
    <property type="evidence" value="ECO:0007669"/>
    <property type="project" value="TreeGrafter"/>
</dbReference>
<accession>A0A368G941</accession>
<evidence type="ECO:0000259" key="8">
    <source>
        <dbReference type="PROSITE" id="PS50156"/>
    </source>
</evidence>
<dbReference type="PANTHER" id="PTHR46022">
    <property type="entry name" value="PROTEIN PATCHED"/>
    <property type="match status" value="1"/>
</dbReference>
<organism evidence="9 10">
    <name type="scientific">Ancylostoma caninum</name>
    <name type="common">Dog hookworm</name>
    <dbReference type="NCBI Taxonomy" id="29170"/>
    <lineage>
        <taxon>Eukaryota</taxon>
        <taxon>Metazoa</taxon>
        <taxon>Ecdysozoa</taxon>
        <taxon>Nematoda</taxon>
        <taxon>Chromadorea</taxon>
        <taxon>Rhabditida</taxon>
        <taxon>Rhabditina</taxon>
        <taxon>Rhabditomorpha</taxon>
        <taxon>Strongyloidea</taxon>
        <taxon>Ancylostomatidae</taxon>
        <taxon>Ancylostomatinae</taxon>
        <taxon>Ancylostoma</taxon>
    </lineage>
</organism>
<dbReference type="AlphaFoldDB" id="A0A368G941"/>
<dbReference type="SUPFAM" id="SSF82866">
    <property type="entry name" value="Multidrug efflux transporter AcrB transmembrane domain"/>
    <property type="match status" value="1"/>
</dbReference>
<dbReference type="FunFam" id="1.20.1640.10:FF:000031">
    <property type="entry name" value="PaTChed family"/>
    <property type="match status" value="1"/>
</dbReference>
<evidence type="ECO:0000256" key="7">
    <source>
        <dbReference type="SAM" id="Phobius"/>
    </source>
</evidence>
<dbReference type="OrthoDB" id="5873834at2759"/>
<keyword evidence="3 7" id="KW-0812">Transmembrane</keyword>
<feature type="transmembrane region" description="Helical" evidence="7">
    <location>
        <begin position="665"/>
        <end position="686"/>
    </location>
</feature>
<dbReference type="GO" id="GO:0005886">
    <property type="term" value="C:plasma membrane"/>
    <property type="evidence" value="ECO:0007669"/>
    <property type="project" value="TreeGrafter"/>
</dbReference>
<evidence type="ECO:0000256" key="2">
    <source>
        <dbReference type="ARBA" id="ARBA00005585"/>
    </source>
</evidence>
<comment type="caution">
    <text evidence="9">The sequence shown here is derived from an EMBL/GenBank/DDBJ whole genome shotgun (WGS) entry which is preliminary data.</text>
</comment>
<dbReference type="GO" id="GO:0018996">
    <property type="term" value="P:molting cycle, collagen and cuticulin-based cuticle"/>
    <property type="evidence" value="ECO:0007669"/>
    <property type="project" value="UniProtKB-ARBA"/>
</dbReference>
<feature type="transmembrane region" description="Helical" evidence="7">
    <location>
        <begin position="524"/>
        <end position="542"/>
    </location>
</feature>
<dbReference type="PROSITE" id="PS50156">
    <property type="entry name" value="SSD"/>
    <property type="match status" value="1"/>
</dbReference>
<dbReference type="Gene3D" id="1.20.1640.10">
    <property type="entry name" value="Multidrug efflux transporter AcrB transmembrane domain"/>
    <property type="match status" value="1"/>
</dbReference>
<evidence type="ECO:0000313" key="10">
    <source>
        <dbReference type="Proteomes" id="UP000252519"/>
    </source>
</evidence>
<evidence type="ECO:0000256" key="5">
    <source>
        <dbReference type="ARBA" id="ARBA00023136"/>
    </source>
</evidence>
<dbReference type="InterPro" id="IPR000731">
    <property type="entry name" value="SSD"/>
</dbReference>
<dbReference type="InterPro" id="IPR053958">
    <property type="entry name" value="HMGCR/SNAP/NPC1-like_SSD"/>
</dbReference>
<dbReference type="STRING" id="29170.A0A368G941"/>
<name>A0A368G941_ANCCA</name>
<feature type="non-terminal residue" evidence="9">
    <location>
        <position position="701"/>
    </location>
</feature>
<evidence type="ECO:0000256" key="4">
    <source>
        <dbReference type="ARBA" id="ARBA00022989"/>
    </source>
</evidence>
<feature type="domain" description="SSD" evidence="8">
    <location>
        <begin position="525"/>
        <end position="686"/>
    </location>
</feature>
<feature type="transmembrane region" description="Helical" evidence="7">
    <location>
        <begin position="562"/>
        <end position="586"/>
    </location>
</feature>
<dbReference type="GO" id="GO:0097108">
    <property type="term" value="F:hedgehog family protein binding"/>
    <property type="evidence" value="ECO:0007669"/>
    <property type="project" value="TreeGrafter"/>
</dbReference>
<evidence type="ECO:0000313" key="9">
    <source>
        <dbReference type="EMBL" id="RCN39525.1"/>
    </source>
</evidence>
<protein>
    <recommendedName>
        <fullName evidence="8">SSD domain-containing protein</fullName>
    </recommendedName>
</protein>
<evidence type="ECO:0000256" key="1">
    <source>
        <dbReference type="ARBA" id="ARBA00004141"/>
    </source>
</evidence>
<evidence type="ECO:0000256" key="3">
    <source>
        <dbReference type="ARBA" id="ARBA00022692"/>
    </source>
</evidence>
<comment type="similarity">
    <text evidence="2">Belongs to the patched family.</text>
</comment>
<dbReference type="EMBL" id="JOJR01000334">
    <property type="protein sequence ID" value="RCN39525.1"/>
    <property type="molecule type" value="Genomic_DNA"/>
</dbReference>
<feature type="transmembrane region" description="Helical" evidence="7">
    <location>
        <begin position="592"/>
        <end position="613"/>
    </location>
</feature>
<sequence length="701" mass="78949">MRPHGATLICHYNKYEGLLLYTACCAGLRDVIIETDLVKLWVSQGGRLNDELSFLSKVQAEANRISKRAAGDEPIEPEVRRGPELPRENGLGSGFQLVIQTPVHDNENVLSQESLLRHVRLMEEISKYEVELYGEKWTLSDICFKPPGPNFNIGPLAKLMNSLLDKIIPCIWITPIDCYWEGSKPLGPDPPINLGDEVNAFVTSLPKGNVTWKNLNPTAVMNEVGALFDLGPIGNFFERAGIGAAYLDRPCIDPLDFECPKTAPNYFNRCAALEKFNEWNMAKSDAEKIHLEKKEIPEEDELDGPSKLTETLLNDLFGRKKRDTTATNNNKKKDEDYYAYEDSDYDTSGIGNVTHSKNKKDPKEVMCQQYGESLLKWMRSNPDRWGEFLTEKEFPKEPDFKKVMTGGCKGFGKTIMEWPEDLIIGGITRENGMLKSAEALQSVFLVASPFDVFLRFKDKKDTHPNLDTATWNPGWAEDVVFAWQRNFTKRIYGHEANLNPEDNRVFHPLASTSITDMLEEFSQFNYTIIIMGYVLMVIYAAFTQARIDGRWLAIKSNVALSFVGVVLVTYSSICGLGVTTALGIHFNVATTQIVPFLSLGLGIDDMFLLLHNYDEIIHTARRDEMGILLKETGMSVMVTSINNILAFCAGYVLPIPALRSFCSQTAVLLAFNLISLMFIFPAFIGLDLRRLRAGRRDLVYC</sequence>
<dbReference type="PANTHER" id="PTHR46022:SF6">
    <property type="entry name" value="PROTEIN PATCHED HOMOLOG 3"/>
    <property type="match status" value="1"/>
</dbReference>
<dbReference type="GO" id="GO:0008158">
    <property type="term" value="F:hedgehog receptor activity"/>
    <property type="evidence" value="ECO:0007669"/>
    <property type="project" value="TreeGrafter"/>
</dbReference>
<dbReference type="Pfam" id="PF12349">
    <property type="entry name" value="Sterol-sensing"/>
    <property type="match status" value="1"/>
</dbReference>
<keyword evidence="4 7" id="KW-1133">Transmembrane helix</keyword>
<proteinExistence type="inferred from homology"/>
<reference evidence="9 10" key="1">
    <citation type="submission" date="2014-10" db="EMBL/GenBank/DDBJ databases">
        <title>Draft genome of the hookworm Ancylostoma caninum.</title>
        <authorList>
            <person name="Mitreva M."/>
        </authorList>
    </citation>
    <scope>NUCLEOTIDE SEQUENCE [LARGE SCALE GENOMIC DNA]</scope>
    <source>
        <strain evidence="9 10">Baltimore</strain>
    </source>
</reference>
<keyword evidence="6" id="KW-0325">Glycoprotein</keyword>
<dbReference type="GO" id="GO:0005119">
    <property type="term" value="F:smoothened binding"/>
    <property type="evidence" value="ECO:0007669"/>
    <property type="project" value="TreeGrafter"/>
</dbReference>
<keyword evidence="10" id="KW-1185">Reference proteome</keyword>
<feature type="transmembrane region" description="Helical" evidence="7">
    <location>
        <begin position="634"/>
        <end position="653"/>
    </location>
</feature>